<dbReference type="Proteomes" id="UP000077885">
    <property type="component" value="Unassembled WGS sequence"/>
</dbReference>
<keyword evidence="1" id="KW-0732">Signal</keyword>
<accession>A0A1A9RVI8</accession>
<comment type="caution">
    <text evidence="2">The sequence shown here is derived from an EMBL/GenBank/DDBJ whole genome shotgun (WGS) entry which is preliminary data.</text>
</comment>
<evidence type="ECO:0008006" key="4">
    <source>
        <dbReference type="Google" id="ProtNLM"/>
    </source>
</evidence>
<keyword evidence="3" id="KW-1185">Reference proteome</keyword>
<dbReference type="PROSITE" id="PS51257">
    <property type="entry name" value="PROKAR_LIPOPROTEIN"/>
    <property type="match status" value="1"/>
</dbReference>
<dbReference type="STRING" id="1795827.A7P95_07575"/>
<gene>
    <name evidence="2" type="ORF">A7P95_07575</name>
</gene>
<sequence length="66" mass="6424">MKQGLRYALLAALAAAALSACGAGAGVGVGSHRDSHVGLRGSVDLNNGSSSVTPYGKIGVGVEATR</sequence>
<feature type="chain" id="PRO_5008396224" description="Lipoprotein" evidence="1">
    <location>
        <begin position="26"/>
        <end position="66"/>
    </location>
</feature>
<dbReference type="EMBL" id="LXSL01000028">
    <property type="protein sequence ID" value="OAM26625.1"/>
    <property type="molecule type" value="Genomic_DNA"/>
</dbReference>
<evidence type="ECO:0000313" key="3">
    <source>
        <dbReference type="Proteomes" id="UP000077885"/>
    </source>
</evidence>
<protein>
    <recommendedName>
        <fullName evidence="4">Lipoprotein</fullName>
    </recommendedName>
</protein>
<organism evidence="2 3">
    <name type="scientific">Eikenella longinqua</name>
    <dbReference type="NCBI Taxonomy" id="1795827"/>
    <lineage>
        <taxon>Bacteria</taxon>
        <taxon>Pseudomonadati</taxon>
        <taxon>Pseudomonadota</taxon>
        <taxon>Betaproteobacteria</taxon>
        <taxon>Neisseriales</taxon>
        <taxon>Neisseriaceae</taxon>
        <taxon>Eikenella</taxon>
    </lineage>
</organism>
<evidence type="ECO:0000313" key="2">
    <source>
        <dbReference type="EMBL" id="OAM26625.1"/>
    </source>
</evidence>
<proteinExistence type="predicted"/>
<feature type="signal peptide" evidence="1">
    <location>
        <begin position="1"/>
        <end position="25"/>
    </location>
</feature>
<name>A0A1A9RVI8_9NEIS</name>
<dbReference type="RefSeq" id="WP_067593488.1">
    <property type="nucleotide sequence ID" value="NZ_LXSL01000028.1"/>
</dbReference>
<reference evidence="3" key="1">
    <citation type="submission" date="2016-05" db="EMBL/GenBank/DDBJ databases">
        <title>Draft genome of Corynebacterium afermentans subsp. afermentans LCDC 88199T.</title>
        <authorList>
            <person name="Bernier A.-M."/>
            <person name="Bernard K."/>
        </authorList>
    </citation>
    <scope>NUCLEOTIDE SEQUENCE [LARGE SCALE GENOMIC DNA]</scope>
    <source>
        <strain evidence="3">NML02-A-017</strain>
    </source>
</reference>
<dbReference type="AlphaFoldDB" id="A0A1A9RVI8"/>
<evidence type="ECO:0000256" key="1">
    <source>
        <dbReference type="SAM" id="SignalP"/>
    </source>
</evidence>